<accession>A0A5J4TML8</accession>
<gene>
    <name evidence="2" type="ORF">EZS28_045772</name>
</gene>
<feature type="repeat" description="CHCR" evidence="1">
    <location>
        <begin position="82"/>
        <end position="227"/>
    </location>
</feature>
<organism evidence="2 3">
    <name type="scientific">Streblomastix strix</name>
    <dbReference type="NCBI Taxonomy" id="222440"/>
    <lineage>
        <taxon>Eukaryota</taxon>
        <taxon>Metamonada</taxon>
        <taxon>Preaxostyla</taxon>
        <taxon>Oxymonadida</taxon>
        <taxon>Streblomastigidae</taxon>
        <taxon>Streblomastix</taxon>
    </lineage>
</organism>
<dbReference type="GO" id="GO:0071439">
    <property type="term" value="C:clathrin complex"/>
    <property type="evidence" value="ECO:0007669"/>
    <property type="project" value="TreeGrafter"/>
</dbReference>
<evidence type="ECO:0000313" key="2">
    <source>
        <dbReference type="EMBL" id="KAA6358701.1"/>
    </source>
</evidence>
<dbReference type="Gene3D" id="1.25.40.730">
    <property type="match status" value="1"/>
</dbReference>
<dbReference type="PROSITE" id="PS50236">
    <property type="entry name" value="CHCR"/>
    <property type="match status" value="2"/>
</dbReference>
<dbReference type="Proteomes" id="UP000324800">
    <property type="component" value="Unassembled WGS sequence"/>
</dbReference>
<dbReference type="InterPro" id="IPR000547">
    <property type="entry name" value="Clathrin_H-chain/VPS_repeat"/>
</dbReference>
<name>A0A5J4TML8_9EUKA</name>
<proteinExistence type="predicted"/>
<dbReference type="GO" id="GO:0006886">
    <property type="term" value="P:intracellular protein transport"/>
    <property type="evidence" value="ECO:0007669"/>
    <property type="project" value="UniProtKB-UniRule"/>
</dbReference>
<evidence type="ECO:0000256" key="1">
    <source>
        <dbReference type="PROSITE-ProRule" id="PRU01006"/>
    </source>
</evidence>
<dbReference type="GO" id="GO:0006898">
    <property type="term" value="P:receptor-mediated endocytosis"/>
    <property type="evidence" value="ECO:0007669"/>
    <property type="project" value="TreeGrafter"/>
</dbReference>
<feature type="non-terminal residue" evidence="2">
    <location>
        <position position="1"/>
    </location>
</feature>
<dbReference type="OrthoDB" id="7146365at2759"/>
<dbReference type="Pfam" id="PF00637">
    <property type="entry name" value="Clathrin"/>
    <property type="match status" value="3"/>
</dbReference>
<dbReference type="SMART" id="SM00299">
    <property type="entry name" value="CLH"/>
    <property type="match status" value="2"/>
</dbReference>
<dbReference type="InterPro" id="IPR055358">
    <property type="entry name" value="CHCR"/>
</dbReference>
<evidence type="ECO:0000313" key="3">
    <source>
        <dbReference type="Proteomes" id="UP000324800"/>
    </source>
</evidence>
<dbReference type="Gene3D" id="1.25.40.10">
    <property type="entry name" value="Tetratricopeptide repeat domain"/>
    <property type="match status" value="1"/>
</dbReference>
<feature type="repeat" description="CHCR" evidence="1">
    <location>
        <begin position="1"/>
        <end position="77"/>
    </location>
</feature>
<protein>
    <submittedName>
        <fullName evidence="2">Putative Clathrin heavy chain</fullName>
    </submittedName>
</protein>
<dbReference type="EMBL" id="SNRW01029485">
    <property type="protein sequence ID" value="KAA6358701.1"/>
    <property type="molecule type" value="Genomic_DNA"/>
</dbReference>
<dbReference type="PANTHER" id="PTHR10292">
    <property type="entry name" value="CLATHRIN HEAVY CHAIN RELATED"/>
    <property type="match status" value="1"/>
</dbReference>
<sequence>KLDQVGEQCFQENLLQAARSIFSHLGNHKRLASTCIRLRQYQEAVEAAKLAQKNATGVETWREVCFACVDAQQFRLAQQCGVNVVMREEELPGLVKYYVQRGYFDEVIALMEQAMRRENSHKGIYTELGSLYSNFREEKLLEHIKLFHKHIILPQLMSVCRQNEQWSAVCLLQTHKGDHQDAAYTMIDHADAWTHSAFKEAMSRVSSKGAVNRGVDFYVDQHPRLLSELLTSIGENVDNGDLIFRLKNRGLLWLARSYLLIVQEQAKQEIAEVNEAVVEILYEEEAVDELRRVIENYPKFEQVALAQKLEAHSLLAFRRLGSWVYTLNKRFQSAVAIAKKDRMYEDAMSAAAMSGESKLAEELLRYFALDKDIKSSERPGCFAACTYRCYDILSSDVVMELAWRAKLEEYAMPYKIQSTREYTTKVDDISREIAKINAELEQNKKISAAEKNLAP</sequence>
<dbReference type="GO" id="GO:0032051">
    <property type="term" value="F:clathrin light chain binding"/>
    <property type="evidence" value="ECO:0007669"/>
    <property type="project" value="TreeGrafter"/>
</dbReference>
<dbReference type="SUPFAM" id="SSF48371">
    <property type="entry name" value="ARM repeat"/>
    <property type="match status" value="1"/>
</dbReference>
<dbReference type="InterPro" id="IPR011990">
    <property type="entry name" value="TPR-like_helical_dom_sf"/>
</dbReference>
<feature type="non-terminal residue" evidence="2">
    <location>
        <position position="455"/>
    </location>
</feature>
<dbReference type="AlphaFoldDB" id="A0A5J4TML8"/>
<comment type="caution">
    <text evidence="2">The sequence shown here is derived from an EMBL/GenBank/DDBJ whole genome shotgun (WGS) entry which is preliminary data.</text>
</comment>
<dbReference type="PANTHER" id="PTHR10292:SF1">
    <property type="entry name" value="CLATHRIN HEAVY CHAIN"/>
    <property type="match status" value="1"/>
</dbReference>
<dbReference type="InterPro" id="IPR016024">
    <property type="entry name" value="ARM-type_fold"/>
</dbReference>
<reference evidence="2 3" key="1">
    <citation type="submission" date="2019-03" db="EMBL/GenBank/DDBJ databases">
        <title>Single cell metagenomics reveals metabolic interactions within the superorganism composed of flagellate Streblomastix strix and complex community of Bacteroidetes bacteria on its surface.</title>
        <authorList>
            <person name="Treitli S.C."/>
            <person name="Kolisko M."/>
            <person name="Husnik F."/>
            <person name="Keeling P."/>
            <person name="Hampl V."/>
        </authorList>
    </citation>
    <scope>NUCLEOTIDE SEQUENCE [LARGE SCALE GENOMIC DNA]</scope>
    <source>
        <strain evidence="2">ST1C</strain>
    </source>
</reference>